<dbReference type="Pfam" id="PF11392">
    <property type="entry name" value="AllH"/>
    <property type="match status" value="1"/>
</dbReference>
<gene>
    <name evidence="1" type="ORF">GCM10023338_03590</name>
</gene>
<reference evidence="2" key="1">
    <citation type="journal article" date="2019" name="Int. J. Syst. Evol. Microbiol.">
        <title>The Global Catalogue of Microorganisms (GCM) 10K type strain sequencing project: providing services to taxonomists for standard genome sequencing and annotation.</title>
        <authorList>
            <consortium name="The Broad Institute Genomics Platform"/>
            <consortium name="The Broad Institute Genome Sequencing Center for Infectious Disease"/>
            <person name="Wu L."/>
            <person name="Ma J."/>
        </authorList>
    </citation>
    <scope>NUCLEOTIDE SEQUENCE [LARGE SCALE GENOMIC DNA]</scope>
    <source>
        <strain evidence="2">JCM 18424</strain>
    </source>
</reference>
<sequence>MICTISSIDADLMDQWQNCETFSFRLHSRFSHAINWMNDDGQMITFLSKNLPNGPNTLVLNVDSFDTWGLNDALLLKTSSQSLSILDADIEVRCRQITALWQCDLPKLLQMNHSAIIEIHQFLSLHNDDLQAIEKQVYRKLDDNHQALYHAIKDHNYDEVMECARSNIGLGLGLTPSGDDRLVGFLLGCFMQMPRNIDLLDALKKAIDMSPERTNEISYAMLKHASNGRFNEWLLLLGQVIANHDHNSLILAIQDVFSIGSRSGGDMLKGLVLSLELFESF</sequence>
<dbReference type="RefSeq" id="WP_077926203.1">
    <property type="nucleotide sequence ID" value="NZ_BAABKE010000001.1"/>
</dbReference>
<dbReference type="InterPro" id="IPR021530">
    <property type="entry name" value="AllH-like"/>
</dbReference>
<organism evidence="1 2">
    <name type="scientific">Wohlfahrtiimonas larvae</name>
    <dbReference type="NCBI Taxonomy" id="1157986"/>
    <lineage>
        <taxon>Bacteria</taxon>
        <taxon>Pseudomonadati</taxon>
        <taxon>Pseudomonadota</taxon>
        <taxon>Gammaproteobacteria</taxon>
        <taxon>Cardiobacteriales</taxon>
        <taxon>Ignatzschineriaceae</taxon>
        <taxon>Wohlfahrtiimonas</taxon>
    </lineage>
</organism>
<evidence type="ECO:0000313" key="1">
    <source>
        <dbReference type="EMBL" id="GAA5094831.1"/>
    </source>
</evidence>
<comment type="caution">
    <text evidence="1">The sequence shown here is derived from an EMBL/GenBank/DDBJ whole genome shotgun (WGS) entry which is preliminary data.</text>
</comment>
<protein>
    <submittedName>
        <fullName evidence="1">DUF2877 domain-containing protein</fullName>
    </submittedName>
</protein>
<proteinExistence type="predicted"/>
<keyword evidence="2" id="KW-1185">Reference proteome</keyword>
<evidence type="ECO:0000313" key="2">
    <source>
        <dbReference type="Proteomes" id="UP001500631"/>
    </source>
</evidence>
<dbReference type="EMBL" id="BAABKE010000001">
    <property type="protein sequence ID" value="GAA5094831.1"/>
    <property type="molecule type" value="Genomic_DNA"/>
</dbReference>
<accession>A0ABP9MD19</accession>
<dbReference type="Proteomes" id="UP001500631">
    <property type="component" value="Unassembled WGS sequence"/>
</dbReference>
<name>A0ABP9MD19_9GAMM</name>